<sequence length="91" mass="9926">MSNHFNNGPKEFSHEISPQARLVFTSALTGIDAVLYEPVAVSTENNQGTNYAFLCNAIQVAPHSSPYPAIVSVFEDLNGRIGLTQIEKLSF</sequence>
<keyword evidence="2" id="KW-1185">Reference proteome</keyword>
<comment type="caution">
    <text evidence="1">The sequence shown here is derived from an EMBL/GenBank/DDBJ whole genome shotgun (WGS) entry which is preliminary data.</text>
</comment>
<name>A0A244CMY1_PSEDV</name>
<gene>
    <name evidence="1" type="ORF">B1199_16620</name>
</gene>
<accession>A0A244CMY1</accession>
<evidence type="ECO:0000313" key="1">
    <source>
        <dbReference type="EMBL" id="OUL56987.1"/>
    </source>
</evidence>
<dbReference type="Proteomes" id="UP000194841">
    <property type="component" value="Unassembled WGS sequence"/>
</dbReference>
<dbReference type="RefSeq" id="WP_086745241.1">
    <property type="nucleotide sequence ID" value="NZ_MWPV01000005.1"/>
</dbReference>
<dbReference type="AlphaFoldDB" id="A0A244CMY1"/>
<dbReference type="EMBL" id="MWPV01000005">
    <property type="protein sequence ID" value="OUL56987.1"/>
    <property type="molecule type" value="Genomic_DNA"/>
</dbReference>
<protein>
    <submittedName>
        <fullName evidence="1">Uncharacterized protein</fullName>
    </submittedName>
</protein>
<organism evidence="1 2">
    <name type="scientific">Pseudoalteromonas ulvae</name>
    <dbReference type="NCBI Taxonomy" id="107327"/>
    <lineage>
        <taxon>Bacteria</taxon>
        <taxon>Pseudomonadati</taxon>
        <taxon>Pseudomonadota</taxon>
        <taxon>Gammaproteobacteria</taxon>
        <taxon>Alteromonadales</taxon>
        <taxon>Pseudoalteromonadaceae</taxon>
        <taxon>Pseudoalteromonas</taxon>
    </lineage>
</organism>
<dbReference type="OrthoDB" id="2051973at2"/>
<reference evidence="1 2" key="1">
    <citation type="submission" date="2017-02" db="EMBL/GenBank/DDBJ databases">
        <title>Pseudoalteromonas ulvae TC14 Genome.</title>
        <authorList>
            <person name="Molmeret M."/>
        </authorList>
    </citation>
    <scope>NUCLEOTIDE SEQUENCE [LARGE SCALE GENOMIC DNA]</scope>
    <source>
        <strain evidence="1">TC14</strain>
    </source>
</reference>
<evidence type="ECO:0000313" key="2">
    <source>
        <dbReference type="Proteomes" id="UP000194841"/>
    </source>
</evidence>
<proteinExistence type="predicted"/>